<organism evidence="2 3">
    <name type="scientific">Pseudomonas chlororaphis</name>
    <dbReference type="NCBI Taxonomy" id="587753"/>
    <lineage>
        <taxon>Bacteria</taxon>
        <taxon>Pseudomonadati</taxon>
        <taxon>Pseudomonadota</taxon>
        <taxon>Gammaproteobacteria</taxon>
        <taxon>Pseudomonadales</taxon>
        <taxon>Pseudomonadaceae</taxon>
        <taxon>Pseudomonas</taxon>
    </lineage>
</organism>
<protein>
    <recommendedName>
        <fullName evidence="1">HTH cro/C1-type domain-containing protein</fullName>
    </recommendedName>
</protein>
<dbReference type="InterPro" id="IPR000792">
    <property type="entry name" value="Tscrpt_reg_LuxR_C"/>
</dbReference>
<dbReference type="InterPro" id="IPR016032">
    <property type="entry name" value="Sig_transdc_resp-reg_C-effctor"/>
</dbReference>
<dbReference type="InterPro" id="IPR010982">
    <property type="entry name" value="Lambda_DNA-bd_dom_sf"/>
</dbReference>
<feature type="domain" description="HTH cro/C1-type" evidence="1">
    <location>
        <begin position="27"/>
        <end position="80"/>
    </location>
</feature>
<evidence type="ECO:0000313" key="3">
    <source>
        <dbReference type="Proteomes" id="UP000268048"/>
    </source>
</evidence>
<dbReference type="AlphaFoldDB" id="A0A3G7TKW5"/>
<dbReference type="Pfam" id="PF13560">
    <property type="entry name" value="HTH_31"/>
    <property type="match status" value="1"/>
</dbReference>
<dbReference type="SMART" id="SM00530">
    <property type="entry name" value="HTH_XRE"/>
    <property type="match status" value="1"/>
</dbReference>
<reference evidence="2 3" key="1">
    <citation type="submission" date="2018-03" db="EMBL/GenBank/DDBJ databases">
        <title>Diversity of phytobeneficial traits revealed by whole-genome analysis of worldwide-isolated phenazine-producing Pseudomonas spp.</title>
        <authorList>
            <person name="Biessy A."/>
            <person name="Novinscak A."/>
            <person name="Blom J."/>
            <person name="Leger G."/>
            <person name="Thomashow L.S."/>
            <person name="Cazorla F.M."/>
            <person name="Josic D."/>
            <person name="Filion M."/>
        </authorList>
    </citation>
    <scope>NUCLEOTIDE SEQUENCE [LARGE SCALE GENOMIC DNA]</scope>
    <source>
        <strain evidence="2 3">B25</strain>
    </source>
</reference>
<proteinExistence type="predicted"/>
<evidence type="ECO:0000313" key="2">
    <source>
        <dbReference type="EMBL" id="AZE47218.1"/>
    </source>
</evidence>
<name>A0A3G7TKW5_9PSED</name>
<dbReference type="CDD" id="cd00093">
    <property type="entry name" value="HTH_XRE"/>
    <property type="match status" value="1"/>
</dbReference>
<dbReference type="Pfam" id="PF00196">
    <property type="entry name" value="GerE"/>
    <property type="match status" value="1"/>
</dbReference>
<sequence>MKSKQHGFIPSFWGYKMSMRRAFAVTLRALRKAKGMSQDEFSEAMGRHYTSWLENGNSSVTLDKVVAIAAVLKVEPLVMIALCESVRKGQSIQETMRGALVDTDFLGQSGLLEAFQTEVDRAQSAERISNETRQRLTEVKIEALLQAGLDQKTIAKNLELSPATVSRYCKKIREKNSL</sequence>
<accession>A0A3G7TKW5</accession>
<evidence type="ECO:0000259" key="1">
    <source>
        <dbReference type="PROSITE" id="PS50943"/>
    </source>
</evidence>
<dbReference type="InterPro" id="IPR001387">
    <property type="entry name" value="Cro/C1-type_HTH"/>
</dbReference>
<dbReference type="SUPFAM" id="SSF47413">
    <property type="entry name" value="lambda repressor-like DNA-binding domains"/>
    <property type="match status" value="1"/>
</dbReference>
<dbReference type="Gene3D" id="1.10.10.10">
    <property type="entry name" value="Winged helix-like DNA-binding domain superfamily/Winged helix DNA-binding domain"/>
    <property type="match status" value="1"/>
</dbReference>
<dbReference type="GO" id="GO:0003677">
    <property type="term" value="F:DNA binding"/>
    <property type="evidence" value="ECO:0007669"/>
    <property type="project" value="InterPro"/>
</dbReference>
<dbReference type="Proteomes" id="UP000268048">
    <property type="component" value="Chromosome"/>
</dbReference>
<dbReference type="Gene3D" id="1.10.260.40">
    <property type="entry name" value="lambda repressor-like DNA-binding domains"/>
    <property type="match status" value="1"/>
</dbReference>
<dbReference type="InterPro" id="IPR036388">
    <property type="entry name" value="WH-like_DNA-bd_sf"/>
</dbReference>
<dbReference type="PROSITE" id="PS50943">
    <property type="entry name" value="HTH_CROC1"/>
    <property type="match status" value="1"/>
</dbReference>
<dbReference type="SUPFAM" id="SSF46894">
    <property type="entry name" value="C-terminal effector domain of the bipartite response regulators"/>
    <property type="match status" value="1"/>
</dbReference>
<dbReference type="EMBL" id="CP027753">
    <property type="protein sequence ID" value="AZE47218.1"/>
    <property type="molecule type" value="Genomic_DNA"/>
</dbReference>
<gene>
    <name evidence="2" type="ORF">C4K04_1528</name>
</gene>
<dbReference type="GO" id="GO:0006355">
    <property type="term" value="P:regulation of DNA-templated transcription"/>
    <property type="evidence" value="ECO:0007669"/>
    <property type="project" value="InterPro"/>
</dbReference>